<evidence type="ECO:0000313" key="1">
    <source>
        <dbReference type="EMBL" id="TDD89531.1"/>
    </source>
</evidence>
<evidence type="ECO:0000313" key="2">
    <source>
        <dbReference type="Proteomes" id="UP000295578"/>
    </source>
</evidence>
<protein>
    <recommendedName>
        <fullName evidence="3">PIN like domain-containing protein</fullName>
    </recommendedName>
</protein>
<reference evidence="1 2" key="1">
    <citation type="submission" date="2019-03" db="EMBL/GenBank/DDBJ databases">
        <title>Draft genome sequences of novel Actinobacteria.</title>
        <authorList>
            <person name="Sahin N."/>
            <person name="Ay H."/>
            <person name="Saygin H."/>
        </authorList>
    </citation>
    <scope>NUCLEOTIDE SEQUENCE [LARGE SCALE GENOMIC DNA]</scope>
    <source>
        <strain evidence="1 2">DSM 45941</strain>
    </source>
</reference>
<proteinExistence type="predicted"/>
<dbReference type="RefSeq" id="WP_132194213.1">
    <property type="nucleotide sequence ID" value="NZ_SMKY01000012.1"/>
</dbReference>
<dbReference type="AlphaFoldDB" id="A0A4R5BRC0"/>
<dbReference type="Proteomes" id="UP000295578">
    <property type="component" value="Unassembled WGS sequence"/>
</dbReference>
<comment type="caution">
    <text evidence="1">The sequence shown here is derived from an EMBL/GenBank/DDBJ whole genome shotgun (WGS) entry which is preliminary data.</text>
</comment>
<dbReference type="OrthoDB" id="9182727at2"/>
<organism evidence="1 2">
    <name type="scientific">Actinomadura darangshiensis</name>
    <dbReference type="NCBI Taxonomy" id="705336"/>
    <lineage>
        <taxon>Bacteria</taxon>
        <taxon>Bacillati</taxon>
        <taxon>Actinomycetota</taxon>
        <taxon>Actinomycetes</taxon>
        <taxon>Streptosporangiales</taxon>
        <taxon>Thermomonosporaceae</taxon>
        <taxon>Actinomadura</taxon>
    </lineage>
</organism>
<sequence>MSGIDTPHAASLDRLEAVLNRQSPVDAIAALTQAVQKAPKPSVSLNEVALGFDASVFLRLATEKRSVEILDYLIQHAAPLVIPGQAIQEFWNNQLNVVDTVGTTLRKRFDSLAVEAKKIDSRFGDFEDEVLKMLERFQRQFGYIYDENVGDSVTRMLEILQSKSCCSFVPRDRFICAAQIRNSTRTPPGFKDAGDGDFYVWADFLFGLLVHESEPGGQNFKQVVLLTNDRKADWSTHGMPHPILTAEVRTLFDVPFDVWDLEKFGSEVRKSL</sequence>
<keyword evidence="2" id="KW-1185">Reference proteome</keyword>
<evidence type="ECO:0008006" key="3">
    <source>
        <dbReference type="Google" id="ProtNLM"/>
    </source>
</evidence>
<dbReference type="EMBL" id="SMKY01000012">
    <property type="protein sequence ID" value="TDD89531.1"/>
    <property type="molecule type" value="Genomic_DNA"/>
</dbReference>
<name>A0A4R5BRC0_9ACTN</name>
<accession>A0A4R5BRC0</accession>
<gene>
    <name evidence="1" type="ORF">E1293_04795</name>
</gene>